<accession>A0A329MM71</accession>
<dbReference type="SUPFAM" id="SSF55785">
    <property type="entry name" value="PYP-like sensor domain (PAS domain)"/>
    <property type="match status" value="2"/>
</dbReference>
<dbReference type="RefSeq" id="WP_113031802.1">
    <property type="nucleotide sequence ID" value="NZ_QMFB01000008.1"/>
</dbReference>
<name>A0A329MM71_9BACL</name>
<proteinExistence type="predicted"/>
<dbReference type="InterPro" id="IPR000700">
    <property type="entry name" value="PAS-assoc_C"/>
</dbReference>
<dbReference type="Pfam" id="PF07238">
    <property type="entry name" value="PilZ"/>
    <property type="match status" value="1"/>
</dbReference>
<dbReference type="InterPro" id="IPR029787">
    <property type="entry name" value="Nucleotide_cyclase"/>
</dbReference>
<feature type="compositionally biased region" description="Polar residues" evidence="1">
    <location>
        <begin position="15"/>
        <end position="25"/>
    </location>
</feature>
<dbReference type="FunFam" id="3.30.70.270:FF:000001">
    <property type="entry name" value="Diguanylate cyclase domain protein"/>
    <property type="match status" value="1"/>
</dbReference>
<dbReference type="Gene3D" id="3.20.20.450">
    <property type="entry name" value="EAL domain"/>
    <property type="match status" value="1"/>
</dbReference>
<dbReference type="InterPro" id="IPR035919">
    <property type="entry name" value="EAL_sf"/>
</dbReference>
<feature type="domain" description="PAC" evidence="2">
    <location>
        <begin position="242"/>
        <end position="294"/>
    </location>
</feature>
<keyword evidence="6" id="KW-1185">Reference proteome</keyword>
<dbReference type="PROSITE" id="PS50887">
    <property type="entry name" value="GGDEF"/>
    <property type="match status" value="1"/>
</dbReference>
<sequence length="885" mass="101977">MAFFQMFRPTKKGQSRNATTTGQQEDSFKQRAHLKQMTPDLLGLWNVDLVTNEIVLSENLYMELGVSSPEFRKYTDLFWRQIHPDDKAMVQDKFSEALQNKIPFDIVHRFMLSDNTERKVRTQGDWIFDENGNPVRFMGAFLDLDAGERNAAYIIELEERLRDNEEQLHTLIDAIPDSILFKDEEGRWLKANTFALSFYNLNDVAYVGKTDSEMSKQSDVFNELLSITSASDQQVWDSGELTRYEDKIETSDGRLLFFDVIKVPIFNPDGSRKGLVTVGRDITERKRVEQRNQHLAFYDQLTELPNRSSFKIILDQALAEAKLKQQKLAVMYLDMDRFKYINDSLGHSIGDRLLQQISDRLSQCVHEKGSLSRLGGDEFALLLPDVNGLNEVIDVAKRLIESIDNMFILDEYELYITTSVGISIYPNDGDDSQALMKNADTALYRAKEQGKNNYQIYHSSMNIQTYKTFLLEKDMRKALLENEYELYYQPRLDAYTGRIVGIEALIRWNHPEWGLVSPSEFIPLAEETGLIVTLGKWVIYEACKQNKTWQDLGLSSVPVSVNISAHQFMQKDFIHHIDRILKETGLTPKWLEIEITEHILIENEQVAVTTMQQLQKRGVAIALDDFGTGYSSLSYLRFFKVNTIKIDKSFIDDLSIDSEGFLIVKNVISLAKGLHINVTAEGVEQEAQLHILRRLKCDQVQGYLYSKPVPAGKMAELLRRGILPVNRFNSGNDPKIENQRKYFRVPLQYGLSSDMTIIQIKDRIVELGKTEVLIEDIGLGGLRFLSVVKLPVNRDIIIEFMTEILGRKLTFQGVVVWFQEMDQQIYQYGIEFLIEEQEQSALTRLLNELALHLRDNSLAPNCRWVQTDKIHYLKTYQNRSATTKT</sequence>
<dbReference type="NCBIfam" id="TIGR00229">
    <property type="entry name" value="sensory_box"/>
    <property type="match status" value="1"/>
</dbReference>
<dbReference type="InterPro" id="IPR001633">
    <property type="entry name" value="EAL_dom"/>
</dbReference>
<dbReference type="InterPro" id="IPR013656">
    <property type="entry name" value="PAS_4"/>
</dbReference>
<evidence type="ECO:0000259" key="2">
    <source>
        <dbReference type="PROSITE" id="PS50113"/>
    </source>
</evidence>
<dbReference type="InterPro" id="IPR013655">
    <property type="entry name" value="PAS_fold_3"/>
</dbReference>
<gene>
    <name evidence="5" type="ORF">DQG23_15680</name>
</gene>
<evidence type="ECO:0000313" key="6">
    <source>
        <dbReference type="Proteomes" id="UP000250369"/>
    </source>
</evidence>
<feature type="domain" description="EAL" evidence="3">
    <location>
        <begin position="468"/>
        <end position="722"/>
    </location>
</feature>
<evidence type="ECO:0000256" key="1">
    <source>
        <dbReference type="SAM" id="MobiDB-lite"/>
    </source>
</evidence>
<dbReference type="Pfam" id="PF00990">
    <property type="entry name" value="GGDEF"/>
    <property type="match status" value="1"/>
</dbReference>
<dbReference type="InterPro" id="IPR052155">
    <property type="entry name" value="Biofilm_reg_signaling"/>
</dbReference>
<dbReference type="InterPro" id="IPR009875">
    <property type="entry name" value="PilZ_domain"/>
</dbReference>
<feature type="domain" description="GGDEF" evidence="4">
    <location>
        <begin position="326"/>
        <end position="459"/>
    </location>
</feature>
<dbReference type="InterPro" id="IPR035965">
    <property type="entry name" value="PAS-like_dom_sf"/>
</dbReference>
<dbReference type="EMBL" id="QMFB01000008">
    <property type="protein sequence ID" value="RAV20406.1"/>
    <property type="molecule type" value="Genomic_DNA"/>
</dbReference>
<dbReference type="CDD" id="cd01949">
    <property type="entry name" value="GGDEF"/>
    <property type="match status" value="1"/>
</dbReference>
<dbReference type="Gene3D" id="3.30.70.270">
    <property type="match status" value="1"/>
</dbReference>
<dbReference type="NCBIfam" id="TIGR00254">
    <property type="entry name" value="GGDEF"/>
    <property type="match status" value="1"/>
</dbReference>
<feature type="region of interest" description="Disordered" evidence="1">
    <location>
        <begin position="1"/>
        <end position="27"/>
    </location>
</feature>
<dbReference type="Pfam" id="PF08448">
    <property type="entry name" value="PAS_4"/>
    <property type="match status" value="1"/>
</dbReference>
<evidence type="ECO:0000259" key="3">
    <source>
        <dbReference type="PROSITE" id="PS50883"/>
    </source>
</evidence>
<dbReference type="Gene3D" id="3.30.450.20">
    <property type="entry name" value="PAS domain"/>
    <property type="match status" value="2"/>
</dbReference>
<comment type="caution">
    <text evidence="5">The sequence shown here is derived from an EMBL/GenBank/DDBJ whole genome shotgun (WGS) entry which is preliminary data.</text>
</comment>
<protein>
    <submittedName>
        <fullName evidence="5">Diguanylate cyclase</fullName>
    </submittedName>
</protein>
<dbReference type="GO" id="GO:0035438">
    <property type="term" value="F:cyclic-di-GMP binding"/>
    <property type="evidence" value="ECO:0007669"/>
    <property type="project" value="InterPro"/>
</dbReference>
<dbReference type="Gene3D" id="2.40.10.220">
    <property type="entry name" value="predicted glycosyltransferase like domains"/>
    <property type="match status" value="1"/>
</dbReference>
<dbReference type="InterPro" id="IPR043128">
    <property type="entry name" value="Rev_trsase/Diguanyl_cyclase"/>
</dbReference>
<dbReference type="PROSITE" id="PS50883">
    <property type="entry name" value="EAL"/>
    <property type="match status" value="1"/>
</dbReference>
<organism evidence="5 6">
    <name type="scientific">Paenibacillus contaminans</name>
    <dbReference type="NCBI Taxonomy" id="450362"/>
    <lineage>
        <taxon>Bacteria</taxon>
        <taxon>Bacillati</taxon>
        <taxon>Bacillota</taxon>
        <taxon>Bacilli</taxon>
        <taxon>Bacillales</taxon>
        <taxon>Paenibacillaceae</taxon>
        <taxon>Paenibacillus</taxon>
    </lineage>
</organism>
<dbReference type="FunFam" id="3.20.20.450:FF:000001">
    <property type="entry name" value="Cyclic di-GMP phosphodiesterase yahA"/>
    <property type="match status" value="1"/>
</dbReference>
<dbReference type="SUPFAM" id="SSF141868">
    <property type="entry name" value="EAL domain-like"/>
    <property type="match status" value="1"/>
</dbReference>
<dbReference type="SMART" id="SM00267">
    <property type="entry name" value="GGDEF"/>
    <property type="match status" value="1"/>
</dbReference>
<dbReference type="CDD" id="cd01948">
    <property type="entry name" value="EAL"/>
    <property type="match status" value="1"/>
</dbReference>
<dbReference type="Pfam" id="PF00563">
    <property type="entry name" value="EAL"/>
    <property type="match status" value="1"/>
</dbReference>
<dbReference type="SMART" id="SM00052">
    <property type="entry name" value="EAL"/>
    <property type="match status" value="1"/>
</dbReference>
<dbReference type="SUPFAM" id="SSF55073">
    <property type="entry name" value="Nucleotide cyclase"/>
    <property type="match status" value="1"/>
</dbReference>
<dbReference type="InterPro" id="IPR000160">
    <property type="entry name" value="GGDEF_dom"/>
</dbReference>
<dbReference type="InterPro" id="IPR000014">
    <property type="entry name" value="PAS"/>
</dbReference>
<dbReference type="PANTHER" id="PTHR44757">
    <property type="entry name" value="DIGUANYLATE CYCLASE DGCP"/>
    <property type="match status" value="1"/>
</dbReference>
<dbReference type="Pfam" id="PF08447">
    <property type="entry name" value="PAS_3"/>
    <property type="match status" value="1"/>
</dbReference>
<dbReference type="PANTHER" id="PTHR44757:SF2">
    <property type="entry name" value="BIOFILM ARCHITECTURE MAINTENANCE PROTEIN MBAA"/>
    <property type="match status" value="1"/>
</dbReference>
<dbReference type="OrthoDB" id="9759607at2"/>
<evidence type="ECO:0000313" key="5">
    <source>
        <dbReference type="EMBL" id="RAV20406.1"/>
    </source>
</evidence>
<dbReference type="PROSITE" id="PS50113">
    <property type="entry name" value="PAC"/>
    <property type="match status" value="1"/>
</dbReference>
<reference evidence="5 6" key="1">
    <citation type="journal article" date="2009" name="Int. J. Syst. Evol. Microbiol.">
        <title>Paenibacillus contaminans sp. nov., isolated from a contaminated laboratory plate.</title>
        <authorList>
            <person name="Chou J.H."/>
            <person name="Lee J.H."/>
            <person name="Lin M.C."/>
            <person name="Chang P.S."/>
            <person name="Arun A.B."/>
            <person name="Young C.C."/>
            <person name="Chen W.M."/>
        </authorList>
    </citation>
    <scope>NUCLEOTIDE SEQUENCE [LARGE SCALE GENOMIC DNA]</scope>
    <source>
        <strain evidence="5 6">CKOBP-6</strain>
    </source>
</reference>
<dbReference type="AlphaFoldDB" id="A0A329MM71"/>
<dbReference type="Proteomes" id="UP000250369">
    <property type="component" value="Unassembled WGS sequence"/>
</dbReference>
<evidence type="ECO:0000259" key="4">
    <source>
        <dbReference type="PROSITE" id="PS50887"/>
    </source>
</evidence>